<feature type="compositionally biased region" description="Basic and acidic residues" evidence="1">
    <location>
        <begin position="412"/>
        <end position="429"/>
    </location>
</feature>
<feature type="compositionally biased region" description="Polar residues" evidence="1">
    <location>
        <begin position="233"/>
        <end position="251"/>
    </location>
</feature>
<feature type="region of interest" description="Disordered" evidence="1">
    <location>
        <begin position="494"/>
        <end position="538"/>
    </location>
</feature>
<feature type="compositionally biased region" description="Basic and acidic residues" evidence="1">
    <location>
        <begin position="494"/>
        <end position="528"/>
    </location>
</feature>
<dbReference type="EMBL" id="BQNB010019091">
    <property type="protein sequence ID" value="GJT81565.1"/>
    <property type="molecule type" value="Genomic_DNA"/>
</dbReference>
<reference evidence="2" key="2">
    <citation type="submission" date="2022-01" db="EMBL/GenBank/DDBJ databases">
        <authorList>
            <person name="Yamashiro T."/>
            <person name="Shiraishi A."/>
            <person name="Satake H."/>
            <person name="Nakayama K."/>
        </authorList>
    </citation>
    <scope>NUCLEOTIDE SEQUENCE</scope>
</reference>
<evidence type="ECO:0000256" key="1">
    <source>
        <dbReference type="SAM" id="MobiDB-lite"/>
    </source>
</evidence>
<accession>A0ABQ5H1M9</accession>
<evidence type="ECO:0000313" key="2">
    <source>
        <dbReference type="EMBL" id="GJT81565.1"/>
    </source>
</evidence>
<sequence length="661" mass="73874">MKVVLLYPLTQLRIFRISQYFNLKCCLKEAFTRAPDQYVKYLAEFWYTAKTLEGSKIWVSTPTGGIISINIGKRLFLIHLFYLMPKYDIEELTINPTQVFSVHNWTLKPNQHEEPPFTIHMKAICNLDVPVDSKAPKPSSQTKEVPQGKKLGAKSGLRRKQSSKHTSESKTEASKSKTGQLEKDTQSSLAMDKSPSHLSPPTPVVGERLKEAQQAAGGPTSLGATSEEGAHPQLNSDMSAFNSYLTWSNPSDLVDKTKSARDGLKTAHTESGSNKESRADDLSKKIKLEDLSEFLKDTRSAFFTPDSLQDEPIIVIDESEEEEADKGDTHDTSHDVPEDTPVLPPTSPNLAQIQDLMAQRAMNVKFEKKVSKSVTFPRRAKAQGSKSQGSALFVSLDKPIIVSEASEEEETERYKDTHTTFHNRSEDTLIPHPPSLKSVQIQELMAQVQLLQSQKDKLFATIIENASTKATDKGIPIVGYASASLAEEEKNINQATKDADNSKGKEVMSSKDAKDEETESNSKDDHANPAETITESSKQKKLKKFSFVTEGGEQIHLTAKKIEEQKRIEKSLKGELAKQEVEKVKSKLVNLMGIDVVTQYYNMKLMYDKYYDKVLKRRQSSKITNCNVLTTKGPITLKVYREDGTNEVISNLKVSDLHLAE</sequence>
<comment type="caution">
    <text evidence="2">The sequence shown here is derived from an EMBL/GenBank/DDBJ whole genome shotgun (WGS) entry which is preliminary data.</text>
</comment>
<name>A0ABQ5H1M9_9ASTR</name>
<feature type="region of interest" description="Disordered" evidence="1">
    <location>
        <begin position="317"/>
        <end position="348"/>
    </location>
</feature>
<reference evidence="2" key="1">
    <citation type="journal article" date="2022" name="Int. J. Mol. Sci.">
        <title>Draft Genome of Tanacetum Coccineum: Genomic Comparison of Closely Related Tanacetum-Family Plants.</title>
        <authorList>
            <person name="Yamashiro T."/>
            <person name="Shiraishi A."/>
            <person name="Nakayama K."/>
            <person name="Satake H."/>
        </authorList>
    </citation>
    <scope>NUCLEOTIDE SEQUENCE</scope>
</reference>
<feature type="region of interest" description="Disordered" evidence="1">
    <location>
        <begin position="130"/>
        <end position="281"/>
    </location>
</feature>
<evidence type="ECO:0000313" key="3">
    <source>
        <dbReference type="Proteomes" id="UP001151760"/>
    </source>
</evidence>
<protein>
    <recommendedName>
        <fullName evidence="4">DUF4283 domain-containing protein</fullName>
    </recommendedName>
</protein>
<keyword evidence="3" id="KW-1185">Reference proteome</keyword>
<feature type="region of interest" description="Disordered" evidence="1">
    <location>
        <begin position="405"/>
        <end position="431"/>
    </location>
</feature>
<gene>
    <name evidence="2" type="ORF">Tco_1055907</name>
</gene>
<dbReference type="Proteomes" id="UP001151760">
    <property type="component" value="Unassembled WGS sequence"/>
</dbReference>
<feature type="compositionally biased region" description="Basic and acidic residues" evidence="1">
    <location>
        <begin position="253"/>
        <end position="281"/>
    </location>
</feature>
<organism evidence="2 3">
    <name type="scientific">Tanacetum coccineum</name>
    <dbReference type="NCBI Taxonomy" id="301880"/>
    <lineage>
        <taxon>Eukaryota</taxon>
        <taxon>Viridiplantae</taxon>
        <taxon>Streptophyta</taxon>
        <taxon>Embryophyta</taxon>
        <taxon>Tracheophyta</taxon>
        <taxon>Spermatophyta</taxon>
        <taxon>Magnoliopsida</taxon>
        <taxon>eudicotyledons</taxon>
        <taxon>Gunneridae</taxon>
        <taxon>Pentapetalae</taxon>
        <taxon>asterids</taxon>
        <taxon>campanulids</taxon>
        <taxon>Asterales</taxon>
        <taxon>Asteraceae</taxon>
        <taxon>Asteroideae</taxon>
        <taxon>Anthemideae</taxon>
        <taxon>Anthemidinae</taxon>
        <taxon>Tanacetum</taxon>
    </lineage>
</organism>
<feature type="compositionally biased region" description="Basic and acidic residues" evidence="1">
    <location>
        <begin position="326"/>
        <end position="337"/>
    </location>
</feature>
<proteinExistence type="predicted"/>
<feature type="compositionally biased region" description="Basic and acidic residues" evidence="1">
    <location>
        <begin position="165"/>
        <end position="185"/>
    </location>
</feature>
<evidence type="ECO:0008006" key="4">
    <source>
        <dbReference type="Google" id="ProtNLM"/>
    </source>
</evidence>